<dbReference type="Proteomes" id="UP000237271">
    <property type="component" value="Unassembled WGS sequence"/>
</dbReference>
<accession>A0A2P4YT79</accession>
<gene>
    <name evidence="2" type="ORF">PHPALM_1111</name>
</gene>
<reference evidence="2 3" key="1">
    <citation type="journal article" date="2017" name="Genome Biol. Evol.">
        <title>Phytophthora megakarya and P. palmivora, closely related causal agents of cacao black pod rot, underwent increases in genome sizes and gene numbers by different mechanisms.</title>
        <authorList>
            <person name="Ali S.S."/>
            <person name="Shao J."/>
            <person name="Lary D.J."/>
            <person name="Kronmiller B."/>
            <person name="Shen D."/>
            <person name="Strem M.D."/>
            <person name="Amoako-Attah I."/>
            <person name="Akrofi A.Y."/>
            <person name="Begoude B.A."/>
            <person name="Ten Hoopen G.M."/>
            <person name="Coulibaly K."/>
            <person name="Kebe B.I."/>
            <person name="Melnick R.L."/>
            <person name="Guiltinan M.J."/>
            <person name="Tyler B.M."/>
            <person name="Meinhardt L.W."/>
            <person name="Bailey B.A."/>
        </authorList>
    </citation>
    <scope>NUCLEOTIDE SEQUENCE [LARGE SCALE GENOMIC DNA]</scope>
    <source>
        <strain evidence="3">sbr112.9</strain>
    </source>
</reference>
<dbReference type="AlphaFoldDB" id="A0A2P4YT79"/>
<dbReference type="EMBL" id="NCKW01000208">
    <property type="protein sequence ID" value="POM80986.1"/>
    <property type="molecule type" value="Genomic_DNA"/>
</dbReference>
<keyword evidence="3" id="KW-1185">Reference proteome</keyword>
<feature type="compositionally biased region" description="Basic and acidic residues" evidence="1">
    <location>
        <begin position="188"/>
        <end position="197"/>
    </location>
</feature>
<organism evidence="2 3">
    <name type="scientific">Phytophthora palmivora</name>
    <dbReference type="NCBI Taxonomy" id="4796"/>
    <lineage>
        <taxon>Eukaryota</taxon>
        <taxon>Sar</taxon>
        <taxon>Stramenopiles</taxon>
        <taxon>Oomycota</taxon>
        <taxon>Peronosporomycetes</taxon>
        <taxon>Peronosporales</taxon>
        <taxon>Peronosporaceae</taxon>
        <taxon>Phytophthora</taxon>
    </lineage>
</organism>
<name>A0A2P4YT79_9STRA</name>
<dbReference type="OrthoDB" id="128717at2759"/>
<evidence type="ECO:0000313" key="3">
    <source>
        <dbReference type="Proteomes" id="UP000237271"/>
    </source>
</evidence>
<proteinExistence type="predicted"/>
<comment type="caution">
    <text evidence="2">The sequence shown here is derived from an EMBL/GenBank/DDBJ whole genome shotgun (WGS) entry which is preliminary data.</text>
</comment>
<feature type="region of interest" description="Disordered" evidence="1">
    <location>
        <begin position="153"/>
        <end position="197"/>
    </location>
</feature>
<sequence length="266" mass="29829">MTHVALKIWQFVAKYTTKPLLCQGVEGDMAMAKNARRVFPDESAQVEEGTHIAFDDKCKLITSDKAMLYTPPTPRVQVIALANWEFAPTFALDEHLVKGFPEASTDRLLNKCNPFLSGKRRARSEDLTSNAPTVSTDCSTIPENDVEELDAVEEEADLEKKTFEQEEEACEADQVPSPYESNVLINRSDSDSSADGKQKIPIPRWICVGHGRYVKCDAKRTSTIRISQKTEPSWTVRWVQVGYGRYTKYYVNGDTGEKVVANNAVK</sequence>
<protein>
    <submittedName>
        <fullName evidence="2">Methylmalonyl-CoA carboxyltransferase</fullName>
    </submittedName>
</protein>
<evidence type="ECO:0000256" key="1">
    <source>
        <dbReference type="SAM" id="MobiDB-lite"/>
    </source>
</evidence>
<evidence type="ECO:0000313" key="2">
    <source>
        <dbReference type="EMBL" id="POM80986.1"/>
    </source>
</evidence>